<dbReference type="GO" id="GO:0003700">
    <property type="term" value="F:DNA-binding transcription factor activity"/>
    <property type="evidence" value="ECO:0007669"/>
    <property type="project" value="TreeGrafter"/>
</dbReference>
<dbReference type="InterPro" id="IPR001387">
    <property type="entry name" value="Cro/C1-type_HTH"/>
</dbReference>
<evidence type="ECO:0000256" key="1">
    <source>
        <dbReference type="ARBA" id="ARBA00023125"/>
    </source>
</evidence>
<dbReference type="AlphaFoldDB" id="A0A926NDG3"/>
<proteinExistence type="predicted"/>
<organism evidence="3 4">
    <name type="scientific">Polycladospora coralii</name>
    <dbReference type="NCBI Taxonomy" id="2771432"/>
    <lineage>
        <taxon>Bacteria</taxon>
        <taxon>Bacillati</taxon>
        <taxon>Bacillota</taxon>
        <taxon>Bacilli</taxon>
        <taxon>Bacillales</taxon>
        <taxon>Thermoactinomycetaceae</taxon>
        <taxon>Polycladospora</taxon>
    </lineage>
</organism>
<dbReference type="Proteomes" id="UP000661691">
    <property type="component" value="Unassembled WGS sequence"/>
</dbReference>
<protein>
    <submittedName>
        <fullName evidence="3">Helix-turn-helix transcriptional regulator</fullName>
    </submittedName>
</protein>
<dbReference type="GO" id="GO:0003677">
    <property type="term" value="F:DNA binding"/>
    <property type="evidence" value="ECO:0007669"/>
    <property type="project" value="UniProtKB-KW"/>
</dbReference>
<dbReference type="RefSeq" id="WP_191142774.1">
    <property type="nucleotide sequence ID" value="NZ_JACXAH010000037.1"/>
</dbReference>
<sequence length="64" mass="7260">MSLKSARIAQGLTQKKLAQMALISQSYYNEIESGKKKNPSTKVMQRIIQILDTNLDIFFNNDIA</sequence>
<dbReference type="Gene3D" id="1.10.260.40">
    <property type="entry name" value="lambda repressor-like DNA-binding domains"/>
    <property type="match status" value="1"/>
</dbReference>
<dbReference type="SUPFAM" id="SSF47413">
    <property type="entry name" value="lambda repressor-like DNA-binding domains"/>
    <property type="match status" value="1"/>
</dbReference>
<dbReference type="GO" id="GO:0005829">
    <property type="term" value="C:cytosol"/>
    <property type="evidence" value="ECO:0007669"/>
    <property type="project" value="TreeGrafter"/>
</dbReference>
<dbReference type="EMBL" id="JACXAH010000037">
    <property type="protein sequence ID" value="MBD1373780.1"/>
    <property type="molecule type" value="Genomic_DNA"/>
</dbReference>
<dbReference type="CDD" id="cd00093">
    <property type="entry name" value="HTH_XRE"/>
    <property type="match status" value="1"/>
</dbReference>
<keyword evidence="4" id="KW-1185">Reference proteome</keyword>
<feature type="domain" description="HTH cro/C1-type" evidence="2">
    <location>
        <begin position="3"/>
        <end position="58"/>
    </location>
</feature>
<keyword evidence="1" id="KW-0238">DNA-binding</keyword>
<dbReference type="Pfam" id="PF01381">
    <property type="entry name" value="HTH_3"/>
    <property type="match status" value="1"/>
</dbReference>
<comment type="caution">
    <text evidence="3">The sequence shown here is derived from an EMBL/GenBank/DDBJ whole genome shotgun (WGS) entry which is preliminary data.</text>
</comment>
<dbReference type="PANTHER" id="PTHR46797">
    <property type="entry name" value="HTH-TYPE TRANSCRIPTIONAL REGULATOR"/>
    <property type="match status" value="1"/>
</dbReference>
<dbReference type="PANTHER" id="PTHR46797:SF1">
    <property type="entry name" value="METHYLPHOSPHONATE SYNTHASE"/>
    <property type="match status" value="1"/>
</dbReference>
<accession>A0A926NDG3</accession>
<evidence type="ECO:0000313" key="4">
    <source>
        <dbReference type="Proteomes" id="UP000661691"/>
    </source>
</evidence>
<name>A0A926NDG3_9BACL</name>
<reference evidence="3" key="1">
    <citation type="submission" date="2020-09" db="EMBL/GenBank/DDBJ databases">
        <title>A novel bacterium of genus Hazenella, isolated from South China Sea.</title>
        <authorList>
            <person name="Huang H."/>
            <person name="Mo K."/>
            <person name="Hu Y."/>
        </authorList>
    </citation>
    <scope>NUCLEOTIDE SEQUENCE</scope>
    <source>
        <strain evidence="3">IB182357</strain>
    </source>
</reference>
<dbReference type="InterPro" id="IPR010982">
    <property type="entry name" value="Lambda_DNA-bd_dom_sf"/>
</dbReference>
<evidence type="ECO:0000313" key="3">
    <source>
        <dbReference type="EMBL" id="MBD1373780.1"/>
    </source>
</evidence>
<dbReference type="PROSITE" id="PS50943">
    <property type="entry name" value="HTH_CROC1"/>
    <property type="match status" value="1"/>
</dbReference>
<dbReference type="SMART" id="SM00530">
    <property type="entry name" value="HTH_XRE"/>
    <property type="match status" value="1"/>
</dbReference>
<gene>
    <name evidence="3" type="ORF">IC620_15650</name>
</gene>
<dbReference type="InterPro" id="IPR050807">
    <property type="entry name" value="TransReg_Diox_bact_type"/>
</dbReference>
<evidence type="ECO:0000259" key="2">
    <source>
        <dbReference type="PROSITE" id="PS50943"/>
    </source>
</evidence>